<evidence type="ECO:0000256" key="1">
    <source>
        <dbReference type="ARBA" id="ARBA00023015"/>
    </source>
</evidence>
<accession>A0A916TA53</accession>
<evidence type="ECO:0000256" key="2">
    <source>
        <dbReference type="ARBA" id="ARBA00023125"/>
    </source>
</evidence>
<dbReference type="Pfam" id="PF21351">
    <property type="entry name" value="TetR_C_41"/>
    <property type="match status" value="1"/>
</dbReference>
<feature type="DNA-binding region" description="H-T-H motif" evidence="4">
    <location>
        <begin position="12"/>
        <end position="31"/>
    </location>
</feature>
<dbReference type="GO" id="GO:0003677">
    <property type="term" value="F:DNA binding"/>
    <property type="evidence" value="ECO:0007669"/>
    <property type="project" value="UniProtKB-UniRule"/>
</dbReference>
<organism evidence="6 7">
    <name type="scientific">Roseibium aquae</name>
    <dbReference type="NCBI Taxonomy" id="1323746"/>
    <lineage>
        <taxon>Bacteria</taxon>
        <taxon>Pseudomonadati</taxon>
        <taxon>Pseudomonadota</taxon>
        <taxon>Alphaproteobacteria</taxon>
        <taxon>Hyphomicrobiales</taxon>
        <taxon>Stappiaceae</taxon>
        <taxon>Roseibium</taxon>
    </lineage>
</organism>
<dbReference type="PANTHER" id="PTHR47506:SF1">
    <property type="entry name" value="HTH-TYPE TRANSCRIPTIONAL REGULATOR YJDC"/>
    <property type="match status" value="1"/>
</dbReference>
<dbReference type="PROSITE" id="PS01081">
    <property type="entry name" value="HTH_TETR_1"/>
    <property type="match status" value="1"/>
</dbReference>
<gene>
    <name evidence="6" type="ORF">GCM10011316_07050</name>
</gene>
<evidence type="ECO:0000259" key="5">
    <source>
        <dbReference type="PROSITE" id="PS50977"/>
    </source>
</evidence>
<evidence type="ECO:0000313" key="7">
    <source>
        <dbReference type="Proteomes" id="UP000605148"/>
    </source>
</evidence>
<dbReference type="Gene3D" id="1.10.357.10">
    <property type="entry name" value="Tetracycline Repressor, domain 2"/>
    <property type="match status" value="1"/>
</dbReference>
<dbReference type="PANTHER" id="PTHR47506">
    <property type="entry name" value="TRANSCRIPTIONAL REGULATORY PROTEIN"/>
    <property type="match status" value="1"/>
</dbReference>
<dbReference type="EMBL" id="BMFA01000001">
    <property type="protein sequence ID" value="GGB37510.1"/>
    <property type="molecule type" value="Genomic_DNA"/>
</dbReference>
<reference evidence="6" key="1">
    <citation type="journal article" date="2014" name="Int. J. Syst. Evol. Microbiol.">
        <title>Complete genome sequence of Corynebacterium casei LMG S-19264T (=DSM 44701T), isolated from a smear-ripened cheese.</title>
        <authorList>
            <consortium name="US DOE Joint Genome Institute (JGI-PGF)"/>
            <person name="Walter F."/>
            <person name="Albersmeier A."/>
            <person name="Kalinowski J."/>
            <person name="Ruckert C."/>
        </authorList>
    </citation>
    <scope>NUCLEOTIDE SEQUENCE</scope>
    <source>
        <strain evidence="6">CGMCC 1.12426</strain>
    </source>
</reference>
<keyword evidence="1" id="KW-0805">Transcription regulation</keyword>
<keyword evidence="7" id="KW-1185">Reference proteome</keyword>
<dbReference type="AlphaFoldDB" id="A0A916TA53"/>
<dbReference type="Proteomes" id="UP000605148">
    <property type="component" value="Unassembled WGS sequence"/>
</dbReference>
<comment type="caution">
    <text evidence="6">The sequence shown here is derived from an EMBL/GenBank/DDBJ whole genome shotgun (WGS) entry which is preliminary data.</text>
</comment>
<dbReference type="InterPro" id="IPR023772">
    <property type="entry name" value="DNA-bd_HTH_TetR-type_CS"/>
</dbReference>
<evidence type="ECO:0000256" key="4">
    <source>
        <dbReference type="PROSITE-ProRule" id="PRU00335"/>
    </source>
</evidence>
<keyword evidence="2 4" id="KW-0238">DNA-binding</keyword>
<protein>
    <submittedName>
        <fullName evidence="6">TetR family transcriptional regulator</fullName>
    </submittedName>
</protein>
<evidence type="ECO:0000256" key="3">
    <source>
        <dbReference type="ARBA" id="ARBA00023163"/>
    </source>
</evidence>
<name>A0A916TA53_9HYPH</name>
<feature type="domain" description="HTH tetR-type" evidence="5">
    <location>
        <begin position="1"/>
        <end position="49"/>
    </location>
</feature>
<dbReference type="InterPro" id="IPR049484">
    <property type="entry name" value="Rv0078-like_C"/>
</dbReference>
<evidence type="ECO:0000313" key="6">
    <source>
        <dbReference type="EMBL" id="GGB37510.1"/>
    </source>
</evidence>
<dbReference type="InterPro" id="IPR009057">
    <property type="entry name" value="Homeodomain-like_sf"/>
</dbReference>
<sequence length="172" mass="18124">MLFSENGYADTSTPDIVKAANVTRGALYHHFEDKAALLRAVVEAEAQTVAEDIRQTAGAERSPLEAFLSGAKAYFKAMQTPGRAQLLLLEGPAVLGVEVMRDIDLKTGGGTLTEALRHAQAAGLLADAPIAPLSDLLSAAFDRAALAIANGEDRETYEHATAVLMSGLFDPS</sequence>
<dbReference type="Pfam" id="PF00440">
    <property type="entry name" value="TetR_N"/>
    <property type="match status" value="1"/>
</dbReference>
<keyword evidence="3" id="KW-0804">Transcription</keyword>
<dbReference type="PROSITE" id="PS50977">
    <property type="entry name" value="HTH_TETR_2"/>
    <property type="match status" value="1"/>
</dbReference>
<dbReference type="InterPro" id="IPR001647">
    <property type="entry name" value="HTH_TetR"/>
</dbReference>
<reference evidence="6" key="2">
    <citation type="submission" date="2020-09" db="EMBL/GenBank/DDBJ databases">
        <authorList>
            <person name="Sun Q."/>
            <person name="Zhou Y."/>
        </authorList>
    </citation>
    <scope>NUCLEOTIDE SEQUENCE</scope>
    <source>
        <strain evidence="6">CGMCC 1.12426</strain>
    </source>
</reference>
<proteinExistence type="predicted"/>
<dbReference type="SUPFAM" id="SSF46689">
    <property type="entry name" value="Homeodomain-like"/>
    <property type="match status" value="1"/>
</dbReference>